<feature type="signal peptide" evidence="1">
    <location>
        <begin position="1"/>
        <end position="21"/>
    </location>
</feature>
<sequence length="374" mass="41177">MRKLRALHLSCLVLLASINLAGCTATQKTETLTSAVEAFDKAINSAKSSLDAERKTRPRTRRYEAIEYYLQTRSLRPEDVAVTPDFSPSDPTTSFARYACAGQGALVREANALSYASAYSAGIRDIMAPGKDTLAGQFGRFSALNNPIAAPKVPETKPGEKSKTQIENCVDEVKTVLGKWQPSPTINPYDENPAALIPVVIAAYQATEAFLKAALTTVNNYVAKDKFAKYVNELDVEFKKVMTTELSEDRLSASWSHRMAVSLHRPSLLFRQIFQVPANISPAQDDERIREIGLKVNDALAEFDALRSSPKPQDIRKGVLAAEQRLLELANKSDMSLEEVASFLSALIAEFNDAKKKYEDADKAARALVTTLRQ</sequence>
<reference evidence="3" key="1">
    <citation type="submission" date="2018-04" db="EMBL/GenBank/DDBJ databases">
        <authorList>
            <person name="Lucker S."/>
            <person name="Sakoula D."/>
        </authorList>
    </citation>
    <scope>NUCLEOTIDE SEQUENCE [LARGE SCALE GENOMIC DNA]</scope>
</reference>
<feature type="chain" id="PRO_5016461035" description="Imelysin-like domain-containing protein" evidence="1">
    <location>
        <begin position="22"/>
        <end position="374"/>
    </location>
</feature>
<evidence type="ECO:0008006" key="4">
    <source>
        <dbReference type="Google" id="ProtNLM"/>
    </source>
</evidence>
<dbReference type="EMBL" id="OUNR01000007">
    <property type="protein sequence ID" value="SPP64354.1"/>
    <property type="molecule type" value="Genomic_DNA"/>
</dbReference>
<gene>
    <name evidence="2" type="ORF">NITLEN_150001</name>
</gene>
<dbReference type="InParanoid" id="A0A330L3E6"/>
<organism evidence="2 3">
    <name type="scientific">Nitrospira lenta</name>
    <dbReference type="NCBI Taxonomy" id="1436998"/>
    <lineage>
        <taxon>Bacteria</taxon>
        <taxon>Pseudomonadati</taxon>
        <taxon>Nitrospirota</taxon>
        <taxon>Nitrospiria</taxon>
        <taxon>Nitrospirales</taxon>
        <taxon>Nitrospiraceae</taxon>
        <taxon>Nitrospira</taxon>
    </lineage>
</organism>
<dbReference type="OrthoDB" id="8936319at2"/>
<proteinExistence type="predicted"/>
<evidence type="ECO:0000313" key="3">
    <source>
        <dbReference type="Proteomes" id="UP000248168"/>
    </source>
</evidence>
<evidence type="ECO:0000256" key="1">
    <source>
        <dbReference type="SAM" id="SignalP"/>
    </source>
</evidence>
<keyword evidence="1" id="KW-0732">Signal</keyword>
<keyword evidence="3" id="KW-1185">Reference proteome</keyword>
<name>A0A330L3E6_9BACT</name>
<dbReference type="AlphaFoldDB" id="A0A330L3E6"/>
<evidence type="ECO:0000313" key="2">
    <source>
        <dbReference type="EMBL" id="SPP64354.1"/>
    </source>
</evidence>
<accession>A0A330L3E6</accession>
<dbReference type="Proteomes" id="UP000248168">
    <property type="component" value="Unassembled WGS sequence"/>
</dbReference>
<protein>
    <recommendedName>
        <fullName evidence="4">Imelysin-like domain-containing protein</fullName>
    </recommendedName>
</protein>
<dbReference type="RefSeq" id="WP_146216115.1">
    <property type="nucleotide sequence ID" value="NZ_OUNR01000007.1"/>
</dbReference>